<reference evidence="3 4" key="1">
    <citation type="submission" date="2020-07" db="EMBL/GenBank/DDBJ databases">
        <title>Sequencing the genomes of 1000 actinobacteria strains.</title>
        <authorList>
            <person name="Klenk H.-P."/>
        </authorList>
    </citation>
    <scope>NUCLEOTIDE SEQUENCE [LARGE SCALE GENOMIC DNA]</scope>
    <source>
        <strain evidence="3 4">DSM 42178</strain>
    </source>
</reference>
<keyword evidence="2" id="KW-0812">Transmembrane</keyword>
<keyword evidence="4" id="KW-1185">Reference proteome</keyword>
<dbReference type="EMBL" id="JACBZD010000002">
    <property type="protein sequence ID" value="NYI08431.1"/>
    <property type="molecule type" value="Genomic_DNA"/>
</dbReference>
<protein>
    <recommendedName>
        <fullName evidence="5">ATP-binding protein</fullName>
    </recommendedName>
</protein>
<dbReference type="SUPFAM" id="SSF52540">
    <property type="entry name" value="P-loop containing nucleoside triphosphate hydrolases"/>
    <property type="match status" value="1"/>
</dbReference>
<organism evidence="3 4">
    <name type="scientific">Allostreptomyces psammosilenae</name>
    <dbReference type="NCBI Taxonomy" id="1892865"/>
    <lineage>
        <taxon>Bacteria</taxon>
        <taxon>Bacillati</taxon>
        <taxon>Actinomycetota</taxon>
        <taxon>Actinomycetes</taxon>
        <taxon>Kitasatosporales</taxon>
        <taxon>Streptomycetaceae</taxon>
        <taxon>Allostreptomyces</taxon>
    </lineage>
</organism>
<feature type="region of interest" description="Disordered" evidence="1">
    <location>
        <begin position="591"/>
        <end position="616"/>
    </location>
</feature>
<dbReference type="InterPro" id="IPR027417">
    <property type="entry name" value="P-loop_NTPase"/>
</dbReference>
<feature type="region of interest" description="Disordered" evidence="1">
    <location>
        <begin position="180"/>
        <end position="208"/>
    </location>
</feature>
<dbReference type="Proteomes" id="UP000567795">
    <property type="component" value="Unassembled WGS sequence"/>
</dbReference>
<keyword evidence="2" id="KW-1133">Transmembrane helix</keyword>
<gene>
    <name evidence="3" type="ORF">FHU37_005460</name>
</gene>
<dbReference type="AlphaFoldDB" id="A0A853AD01"/>
<dbReference type="RefSeq" id="WP_179817245.1">
    <property type="nucleotide sequence ID" value="NZ_JACBZD010000002.1"/>
</dbReference>
<evidence type="ECO:0000256" key="1">
    <source>
        <dbReference type="SAM" id="MobiDB-lite"/>
    </source>
</evidence>
<feature type="region of interest" description="Disordered" evidence="1">
    <location>
        <begin position="1"/>
        <end position="46"/>
    </location>
</feature>
<keyword evidence="2" id="KW-0472">Membrane</keyword>
<evidence type="ECO:0000313" key="3">
    <source>
        <dbReference type="EMBL" id="NYI08431.1"/>
    </source>
</evidence>
<sequence length="830" mass="87220">MAGEDGSARQRTFRPPSDAPPYPEGRPVGSPVAPFPGQSSDGAVTPNRVAASPAADALVRWWTAPRPEVPPGVHPLGHRPRRRPTHSPAERRGILWRFLFSLLGLWAAWLYLIRWEIELLVRVLPDSWLVSGSTTVDLVRNGNAVAFLLLLMLIAAPVGRWADVARLWVVPALRRLVSAPPGGPTAGRGSDGGAIPREAVGTGHDGDPGALLWPRLSGGGYGEEGRLAAHRLAQDLLAGNLTEVDLARLERAFPSAAPKGEERHALHLPPADGAAALAGVARWGAAALPPADRPRELTHRVTVPEDHDLRTGRIRLGSVVDNRRNPFEQRGAGFALDPGALSTGLLVLGPLEGPRRSMPTGRAVVVRLVEALCRQALAGDGRVVVVGGPGGLVPEPAAAPWPGVGSLPGGRGEVDLGWFDVVIDPADRSCAWAIDPYGPVAEPGASAERLAEALLGNRVPSERLQNAGLVLRQLLDACQLAWNRFPSLHELRLLLTPGPAVPSGPGHREPPAAGTLRSGAGVPGTDGDLLERLEGDLRAAQADPAEIRAILTDLAMRRRAAAFADDVGALLADRLALLDRPGLAGFLTHGPGHEAEHQADTAGGAPRRPWTPGAPDGPARVLVRLPEHTHAQASEILRRLIASQFAAAVTVPRGGPAGGSTAAPGDFNHLVLDDAASAVGPLLLRQMPRLRHAGAGTVFLVRHMADLPEALADTLLASTGCRMALPGITPGDAERLAALWGTGPVEERSITSTADTSGGVVRRSLRGLWSLLTGAPATRRSVTVRTVRRELFSAAELAHELVPGYLVCSVSDADGRRVRPMAVRVSGGDD</sequence>
<evidence type="ECO:0008006" key="5">
    <source>
        <dbReference type="Google" id="ProtNLM"/>
    </source>
</evidence>
<name>A0A853AD01_9ACTN</name>
<proteinExistence type="predicted"/>
<feature type="region of interest" description="Disordered" evidence="1">
    <location>
        <begin position="500"/>
        <end position="527"/>
    </location>
</feature>
<evidence type="ECO:0000313" key="4">
    <source>
        <dbReference type="Proteomes" id="UP000567795"/>
    </source>
</evidence>
<accession>A0A853AD01</accession>
<evidence type="ECO:0000256" key="2">
    <source>
        <dbReference type="SAM" id="Phobius"/>
    </source>
</evidence>
<comment type="caution">
    <text evidence="3">The sequence shown here is derived from an EMBL/GenBank/DDBJ whole genome shotgun (WGS) entry which is preliminary data.</text>
</comment>
<feature type="transmembrane region" description="Helical" evidence="2">
    <location>
        <begin position="94"/>
        <end position="113"/>
    </location>
</feature>